<proteinExistence type="predicted"/>
<evidence type="ECO:0000256" key="1">
    <source>
        <dbReference type="SAM" id="Coils"/>
    </source>
</evidence>
<sequence length="305" mass="35450">MVPKAREDSCKKWETKMAGGIQKLLFIDTNIWLDFYRARNEAYLGLLPHLETLSNRIIVTHQLESEYKRNRQSVILESVSELKNKMPDKVPSIGVLATTREFGMLKRDIDNARKRIKNLQGKLISILERPAEKDQIYQVVHRIFHRDHPLVLTREERHNNARKDIRDRAYRRFMHGCPPRKRNDTSYGDAINWEWMIDCAIQANAELVIVSRDGDYGSTYDSKSYINDHLRQEFSSRVSQKRELLLYTRVSDALKHFHVAVTHAQEKAEADLVEQMALGDKFLSQSQPMQDIASIGDNAMENGLE</sequence>
<protein>
    <recommendedName>
        <fullName evidence="2">DUF4935 domain-containing protein</fullName>
    </recommendedName>
</protein>
<dbReference type="Proteomes" id="UP000001812">
    <property type="component" value="Chromosome I"/>
</dbReference>
<organism evidence="3">
    <name type="scientific">Burkholderia pseudomallei 1710a</name>
    <dbReference type="NCBI Taxonomy" id="320371"/>
    <lineage>
        <taxon>Bacteria</taxon>
        <taxon>Pseudomonadati</taxon>
        <taxon>Pseudomonadota</taxon>
        <taxon>Betaproteobacteria</taxon>
        <taxon>Burkholderiales</taxon>
        <taxon>Burkholderiaceae</taxon>
        <taxon>Burkholderia</taxon>
        <taxon>pseudomallei group</taxon>
    </lineage>
</organism>
<dbReference type="InterPro" id="IPR032557">
    <property type="entry name" value="DUF4935"/>
</dbReference>
<name>A0A0E1W7C6_BURPE</name>
<accession>A0A0E1W7C6</accession>
<reference evidence="3" key="1">
    <citation type="submission" date="2009-05" db="EMBL/GenBank/DDBJ databases">
        <authorList>
            <person name="Harkins D.M."/>
            <person name="DeShazer D."/>
            <person name="Woods D.E."/>
            <person name="Brinkac L.M."/>
            <person name="Brown K.A."/>
            <person name="Hung G.C."/>
            <person name="Tuanyok A."/>
            <person name="Zhang B."/>
            <person name="Nierman W.C."/>
        </authorList>
    </citation>
    <scope>NUCLEOTIDE SEQUENCE [LARGE SCALE GENOMIC DNA]</scope>
    <source>
        <strain evidence="3">1710a</strain>
    </source>
</reference>
<dbReference type="AlphaFoldDB" id="A0A0E1W7C6"/>
<evidence type="ECO:0000259" key="2">
    <source>
        <dbReference type="Pfam" id="PF16289"/>
    </source>
</evidence>
<dbReference type="Pfam" id="PF16289">
    <property type="entry name" value="PIN_12"/>
    <property type="match status" value="1"/>
</dbReference>
<evidence type="ECO:0000313" key="3">
    <source>
        <dbReference type="EMBL" id="EET09088.1"/>
    </source>
</evidence>
<gene>
    <name evidence="3" type="ORF">BURPS1710A_0161</name>
</gene>
<keyword evidence="1" id="KW-0175">Coiled coil</keyword>
<dbReference type="HOGENOM" id="CLU_090988_0_0_4"/>
<dbReference type="EMBL" id="CM000832">
    <property type="protein sequence ID" value="EET09088.1"/>
    <property type="molecule type" value="Genomic_DNA"/>
</dbReference>
<feature type="domain" description="DUF4935" evidence="2">
    <location>
        <begin position="25"/>
        <end position="216"/>
    </location>
</feature>
<feature type="coiled-coil region" evidence="1">
    <location>
        <begin position="102"/>
        <end position="129"/>
    </location>
</feature>